<dbReference type="AlphaFoldDB" id="A0A9W9VRF6"/>
<reference evidence="2" key="1">
    <citation type="submission" date="2022-12" db="EMBL/GenBank/DDBJ databases">
        <authorList>
            <person name="Petersen C."/>
        </authorList>
    </citation>
    <scope>NUCLEOTIDE SEQUENCE</scope>
    <source>
        <strain evidence="2">IBT 29677</strain>
    </source>
</reference>
<proteinExistence type="predicted"/>
<reference evidence="2" key="2">
    <citation type="journal article" date="2023" name="IMA Fungus">
        <title>Comparative genomic study of the Penicillium genus elucidates a diverse pangenome and 15 lateral gene transfer events.</title>
        <authorList>
            <person name="Petersen C."/>
            <person name="Sorensen T."/>
            <person name="Nielsen M.R."/>
            <person name="Sondergaard T.E."/>
            <person name="Sorensen J.L."/>
            <person name="Fitzpatrick D.A."/>
            <person name="Frisvad J.C."/>
            <person name="Nielsen K.L."/>
        </authorList>
    </citation>
    <scope>NUCLEOTIDE SEQUENCE</scope>
    <source>
        <strain evidence="2">IBT 29677</strain>
    </source>
</reference>
<evidence type="ECO:0000256" key="1">
    <source>
        <dbReference type="SAM" id="MobiDB-lite"/>
    </source>
</evidence>
<evidence type="ECO:0000313" key="2">
    <source>
        <dbReference type="EMBL" id="KAJ5387870.1"/>
    </source>
</evidence>
<protein>
    <submittedName>
        <fullName evidence="2">Uncharacterized protein</fullName>
    </submittedName>
</protein>
<keyword evidence="3" id="KW-1185">Reference proteome</keyword>
<accession>A0A9W9VRF6</accession>
<feature type="region of interest" description="Disordered" evidence="1">
    <location>
        <begin position="112"/>
        <end position="142"/>
    </location>
</feature>
<evidence type="ECO:0000313" key="3">
    <source>
        <dbReference type="Proteomes" id="UP001147747"/>
    </source>
</evidence>
<feature type="compositionally biased region" description="Polar residues" evidence="1">
    <location>
        <begin position="18"/>
        <end position="47"/>
    </location>
</feature>
<name>A0A9W9VRF6_9EURO</name>
<comment type="caution">
    <text evidence="2">The sequence shown here is derived from an EMBL/GenBank/DDBJ whole genome shotgun (WGS) entry which is preliminary data.</text>
</comment>
<gene>
    <name evidence="2" type="ORF">N7509_010411</name>
</gene>
<organism evidence="2 3">
    <name type="scientific">Penicillium cosmopolitanum</name>
    <dbReference type="NCBI Taxonomy" id="1131564"/>
    <lineage>
        <taxon>Eukaryota</taxon>
        <taxon>Fungi</taxon>
        <taxon>Dikarya</taxon>
        <taxon>Ascomycota</taxon>
        <taxon>Pezizomycotina</taxon>
        <taxon>Eurotiomycetes</taxon>
        <taxon>Eurotiomycetidae</taxon>
        <taxon>Eurotiales</taxon>
        <taxon>Aspergillaceae</taxon>
        <taxon>Penicillium</taxon>
    </lineage>
</organism>
<dbReference type="GeneID" id="81374028"/>
<dbReference type="EMBL" id="JAPZBU010000009">
    <property type="protein sequence ID" value="KAJ5387870.1"/>
    <property type="molecule type" value="Genomic_DNA"/>
</dbReference>
<dbReference type="OrthoDB" id="4329446at2759"/>
<sequence>MPETRPKIKAKGRARQAPSGSTESESSLGHSTEATTPSPAKKQLTSAQKRKRYEDDLNLASSIQEIGIDYSDEEEAGPSNWAPTREPANGDKTRNPFKRAAKKAKHVGRAILGTKGNKGEPGRKNASRLPSDPLQRKKIDANKPDLRKSYVGLVQPVNQLKPPRKQKEKRRTWNHIATTITDPKMIPEGWDHQEHDLDPADLDAQIARCHERIAERILPDVFQHRLEGFLELKAAENKISDGWPKGLDKDVYQRLDSLKATEEHLSKGGDNYKELPNVRALIAAYKSGQLKWNGGLVTYWSKGVKLSEPRPFDWDEFEAINKKHDGHEAFWVEGLAQDEHDLAHVQLYPSVTDQSMHQYNIAVCLPGYDWWEELQFMHDTGASTMCITDRDVATIAGPCRLPIYPAPPIIGYSRVHGATGQPTQFYPYIEVEVTMINPKSGKRMTEWNRIQTRVKPHVTASTTQMENIRLDGPVIPKSTFWVNFPDNSLRIHVLTSAAKLPFLPAAANFNKRRGPDPVAFAPIPAPGRTIDLSGYPVPQHLSYPKAAP</sequence>
<feature type="region of interest" description="Disordered" evidence="1">
    <location>
        <begin position="1"/>
        <end position="96"/>
    </location>
</feature>
<dbReference type="Proteomes" id="UP001147747">
    <property type="component" value="Unassembled WGS sequence"/>
</dbReference>
<dbReference type="RefSeq" id="XP_056485668.1">
    <property type="nucleotide sequence ID" value="XM_056635048.1"/>
</dbReference>